<accession>A0A5N5WHE9</accession>
<dbReference type="OrthoDB" id="10431322at2759"/>
<feature type="compositionally biased region" description="Pro residues" evidence="1">
    <location>
        <begin position="60"/>
        <end position="70"/>
    </location>
</feature>
<keyword evidence="3" id="KW-1185">Reference proteome</keyword>
<sequence>MLSGEGKNPQAPVSVFFELEARSKSLQQAEHELCQKVGTLKVSCQSIEDRYCVRQSQPNPLNPPNLPNPPNQGYRISHPRRYPPNDPIGSRPGTKSTTPARGKRWELTGSIV</sequence>
<dbReference type="EMBL" id="ML732583">
    <property type="protein sequence ID" value="KAB8067085.1"/>
    <property type="molecule type" value="Genomic_DNA"/>
</dbReference>
<name>A0A5N5WHE9_9EURO</name>
<evidence type="ECO:0000313" key="3">
    <source>
        <dbReference type="Proteomes" id="UP000326565"/>
    </source>
</evidence>
<reference evidence="2 3" key="1">
    <citation type="submission" date="2019-04" db="EMBL/GenBank/DDBJ databases">
        <title>Friends and foes A comparative genomics study of 23 Aspergillus species from section Flavi.</title>
        <authorList>
            <consortium name="DOE Joint Genome Institute"/>
            <person name="Kjaerbolling I."/>
            <person name="Vesth T."/>
            <person name="Frisvad J.C."/>
            <person name="Nybo J.L."/>
            <person name="Theobald S."/>
            <person name="Kildgaard S."/>
            <person name="Isbrandt T."/>
            <person name="Kuo A."/>
            <person name="Sato A."/>
            <person name="Lyhne E.K."/>
            <person name="Kogle M.E."/>
            <person name="Wiebenga A."/>
            <person name="Kun R.S."/>
            <person name="Lubbers R.J."/>
            <person name="Makela M.R."/>
            <person name="Barry K."/>
            <person name="Chovatia M."/>
            <person name="Clum A."/>
            <person name="Daum C."/>
            <person name="Haridas S."/>
            <person name="He G."/>
            <person name="LaButti K."/>
            <person name="Lipzen A."/>
            <person name="Mondo S."/>
            <person name="Riley R."/>
            <person name="Salamov A."/>
            <person name="Simmons B.A."/>
            <person name="Magnuson J.K."/>
            <person name="Henrissat B."/>
            <person name="Mortensen U.H."/>
            <person name="Larsen T.O."/>
            <person name="Devries R.P."/>
            <person name="Grigoriev I.V."/>
            <person name="Machida M."/>
            <person name="Baker S.E."/>
            <person name="Andersen M.R."/>
        </authorList>
    </citation>
    <scope>NUCLEOTIDE SEQUENCE [LARGE SCALE GENOMIC DNA]</scope>
    <source>
        <strain evidence="2 3">CBS 151.66</strain>
    </source>
</reference>
<dbReference type="AlphaFoldDB" id="A0A5N5WHE9"/>
<evidence type="ECO:0000313" key="2">
    <source>
        <dbReference type="EMBL" id="KAB8067085.1"/>
    </source>
</evidence>
<protein>
    <submittedName>
        <fullName evidence="2">Uncharacterized protein</fullName>
    </submittedName>
</protein>
<gene>
    <name evidence="2" type="ORF">BDV29DRAFT_186804</name>
</gene>
<dbReference type="Proteomes" id="UP000326565">
    <property type="component" value="Unassembled WGS sequence"/>
</dbReference>
<feature type="region of interest" description="Disordered" evidence="1">
    <location>
        <begin position="55"/>
        <end position="112"/>
    </location>
</feature>
<proteinExistence type="predicted"/>
<organism evidence="2 3">
    <name type="scientific">Aspergillus leporis</name>
    <dbReference type="NCBI Taxonomy" id="41062"/>
    <lineage>
        <taxon>Eukaryota</taxon>
        <taxon>Fungi</taxon>
        <taxon>Dikarya</taxon>
        <taxon>Ascomycota</taxon>
        <taxon>Pezizomycotina</taxon>
        <taxon>Eurotiomycetes</taxon>
        <taxon>Eurotiomycetidae</taxon>
        <taxon>Eurotiales</taxon>
        <taxon>Aspergillaceae</taxon>
        <taxon>Aspergillus</taxon>
        <taxon>Aspergillus subgen. Circumdati</taxon>
    </lineage>
</organism>
<evidence type="ECO:0000256" key="1">
    <source>
        <dbReference type="SAM" id="MobiDB-lite"/>
    </source>
</evidence>